<sequence>MTRLDILLQFLICSNMTIAITFLVIRLLCNPFKKVCIMYRANRLLVSSCNKTLHIMCHVNHHVRLYQLNQDGMSRHSLKMELIMFLSVYLLQLCQKVSVSHLCLLLKTAFITYLDNHHQYLKTITTCLVRHLYT</sequence>
<keyword evidence="1" id="KW-0472">Membrane</keyword>
<proteinExistence type="predicted"/>
<dbReference type="EMBL" id="GIIL01006710">
    <property type="protein sequence ID" value="NOV50436.1"/>
    <property type="molecule type" value="Transcribed_RNA"/>
</dbReference>
<evidence type="ECO:0000313" key="2">
    <source>
        <dbReference type="EMBL" id="NOV50436.1"/>
    </source>
</evidence>
<dbReference type="AlphaFoldDB" id="A0A6M2DVP4"/>
<evidence type="ECO:0000256" key="1">
    <source>
        <dbReference type="SAM" id="Phobius"/>
    </source>
</evidence>
<keyword evidence="1" id="KW-1133">Transmembrane helix</keyword>
<keyword evidence="1" id="KW-0812">Transmembrane</keyword>
<organism evidence="2">
    <name type="scientific">Xenopsylla cheopis</name>
    <name type="common">Oriental rat flea</name>
    <name type="synonym">Pulex cheopis</name>
    <dbReference type="NCBI Taxonomy" id="163159"/>
    <lineage>
        <taxon>Eukaryota</taxon>
        <taxon>Metazoa</taxon>
        <taxon>Ecdysozoa</taxon>
        <taxon>Arthropoda</taxon>
        <taxon>Hexapoda</taxon>
        <taxon>Insecta</taxon>
        <taxon>Pterygota</taxon>
        <taxon>Neoptera</taxon>
        <taxon>Endopterygota</taxon>
        <taxon>Siphonaptera</taxon>
        <taxon>Pulicidae</taxon>
        <taxon>Xenopsyllinae</taxon>
        <taxon>Xenopsylla</taxon>
    </lineage>
</organism>
<feature type="transmembrane region" description="Helical" evidence="1">
    <location>
        <begin position="6"/>
        <end position="29"/>
    </location>
</feature>
<name>A0A6M2DVP4_XENCH</name>
<reference evidence="2" key="1">
    <citation type="submission" date="2020-03" db="EMBL/GenBank/DDBJ databases">
        <title>Transcriptomic Profiling of the Digestive Tract of the Rat Flea, Xenopsylla cheopis, Following Blood Feeding and Infection with Yersinia pestis.</title>
        <authorList>
            <person name="Bland D.M."/>
            <person name="Martens C.A."/>
            <person name="Virtaneva K."/>
            <person name="Kanakabandi K."/>
            <person name="Long D."/>
            <person name="Rosenke R."/>
            <person name="Saturday G.A."/>
            <person name="Hoyt F.H."/>
            <person name="Bruno D.P."/>
            <person name="Ribeiro J.M.C."/>
            <person name="Hinnebusch J."/>
        </authorList>
    </citation>
    <scope>NUCLEOTIDE SEQUENCE</scope>
</reference>
<accession>A0A6M2DVP4</accession>
<protein>
    <submittedName>
        <fullName evidence="2">Putative secreted protein</fullName>
    </submittedName>
</protein>